<dbReference type="PANTHER" id="PTHR46708">
    <property type="entry name" value="TENASCIN"/>
    <property type="match status" value="1"/>
</dbReference>
<dbReference type="SUPFAM" id="SSF49265">
    <property type="entry name" value="Fibronectin type III"/>
    <property type="match status" value="2"/>
</dbReference>
<gene>
    <name evidence="7" type="ORF">ACIBG2_26505</name>
</gene>
<organism evidence="7 8">
    <name type="scientific">Nonomuraea typhae</name>
    <dbReference type="NCBI Taxonomy" id="2603600"/>
    <lineage>
        <taxon>Bacteria</taxon>
        <taxon>Bacillati</taxon>
        <taxon>Actinomycetota</taxon>
        <taxon>Actinomycetes</taxon>
        <taxon>Streptosporangiales</taxon>
        <taxon>Streptosporangiaceae</taxon>
        <taxon>Nonomuraea</taxon>
    </lineage>
</organism>
<keyword evidence="3" id="KW-0119">Carbohydrate metabolism</keyword>
<dbReference type="SMART" id="SM00060">
    <property type="entry name" value="FN3"/>
    <property type="match status" value="3"/>
</dbReference>
<dbReference type="RefSeq" id="WP_397085181.1">
    <property type="nucleotide sequence ID" value="NZ_JBITGY010000007.1"/>
</dbReference>
<evidence type="ECO:0000259" key="6">
    <source>
        <dbReference type="PROSITE" id="PS50853"/>
    </source>
</evidence>
<dbReference type="PROSITE" id="PS50853">
    <property type="entry name" value="FN3"/>
    <property type="match status" value="2"/>
</dbReference>
<sequence length="321" mass="33124">MIKSLYRIATILAVVAVTAVMLSPPGTAAVALSAPEPLRVDNVTATQISFHWSQNTSGSVGVLRARIYQDGALVTTTRLLRHTASGLVPGATYSFHVVAADDAGNTSPPSRTITITTRGPGVVPPGPANLRATEVAPARVGLSFDQPDDSWDVSHYEVLDGGTVVASIPAGFFNGVPTINLAVRGLSPQSSHAYAARAVRAAIGVSPSSNSLTLSTPPRTDVGAPSAPTGLVATMDRYACFSVNLTWTQSSDNADPQSAIDYEVLVNGTHENWVRGAGTHTIGIVPVGNNTIAVRAVDSSGNASAAATTTFLRPPDCTDDA</sequence>
<evidence type="ECO:0000256" key="5">
    <source>
        <dbReference type="SAM" id="SignalP"/>
    </source>
</evidence>
<proteinExistence type="predicted"/>
<dbReference type="InterPro" id="IPR036116">
    <property type="entry name" value="FN3_sf"/>
</dbReference>
<keyword evidence="2" id="KW-0326">Glycosidase</keyword>
<feature type="signal peptide" evidence="5">
    <location>
        <begin position="1"/>
        <end position="28"/>
    </location>
</feature>
<protein>
    <submittedName>
        <fullName evidence="7">Fibronectin type III domain-containing protein</fullName>
    </submittedName>
</protein>
<comment type="caution">
    <text evidence="7">The sequence shown here is derived from an EMBL/GenBank/DDBJ whole genome shotgun (WGS) entry which is preliminary data.</text>
</comment>
<name>A0ABW7YYE8_9ACTN</name>
<keyword evidence="1" id="KW-0677">Repeat</keyword>
<dbReference type="PANTHER" id="PTHR46708:SF2">
    <property type="entry name" value="FIBRONECTIN TYPE-III DOMAIN-CONTAINING PROTEIN"/>
    <property type="match status" value="1"/>
</dbReference>
<keyword evidence="2" id="KW-0378">Hydrolase</keyword>
<feature type="compositionally biased region" description="Low complexity" evidence="4">
    <location>
        <begin position="207"/>
        <end position="218"/>
    </location>
</feature>
<evidence type="ECO:0000313" key="8">
    <source>
        <dbReference type="Proteomes" id="UP001612741"/>
    </source>
</evidence>
<dbReference type="InterPro" id="IPR003961">
    <property type="entry name" value="FN3_dom"/>
</dbReference>
<dbReference type="EMBL" id="JBITGY010000007">
    <property type="protein sequence ID" value="MFI6500955.1"/>
    <property type="molecule type" value="Genomic_DNA"/>
</dbReference>
<dbReference type="Gene3D" id="2.60.40.10">
    <property type="entry name" value="Immunoglobulins"/>
    <property type="match status" value="3"/>
</dbReference>
<feature type="domain" description="Fibronectin type-III" evidence="6">
    <location>
        <begin position="126"/>
        <end position="219"/>
    </location>
</feature>
<evidence type="ECO:0000256" key="2">
    <source>
        <dbReference type="ARBA" id="ARBA00023295"/>
    </source>
</evidence>
<dbReference type="Proteomes" id="UP001612741">
    <property type="component" value="Unassembled WGS sequence"/>
</dbReference>
<keyword evidence="5" id="KW-0732">Signal</keyword>
<evidence type="ECO:0000256" key="4">
    <source>
        <dbReference type="SAM" id="MobiDB-lite"/>
    </source>
</evidence>
<dbReference type="InterPro" id="IPR050991">
    <property type="entry name" value="ECM_Regulatory_Proteins"/>
</dbReference>
<keyword evidence="8" id="KW-1185">Reference proteome</keyword>
<dbReference type="CDD" id="cd00063">
    <property type="entry name" value="FN3"/>
    <property type="match status" value="1"/>
</dbReference>
<evidence type="ECO:0000256" key="3">
    <source>
        <dbReference type="ARBA" id="ARBA00023326"/>
    </source>
</evidence>
<accession>A0ABW7YYE8</accession>
<feature type="region of interest" description="Disordered" evidence="4">
    <location>
        <begin position="207"/>
        <end position="226"/>
    </location>
</feature>
<feature type="domain" description="Fibronectin type-III" evidence="6">
    <location>
        <begin position="34"/>
        <end position="120"/>
    </location>
</feature>
<evidence type="ECO:0000313" key="7">
    <source>
        <dbReference type="EMBL" id="MFI6500955.1"/>
    </source>
</evidence>
<reference evidence="7 8" key="1">
    <citation type="submission" date="2024-10" db="EMBL/GenBank/DDBJ databases">
        <title>The Natural Products Discovery Center: Release of the First 8490 Sequenced Strains for Exploring Actinobacteria Biosynthetic Diversity.</title>
        <authorList>
            <person name="Kalkreuter E."/>
            <person name="Kautsar S.A."/>
            <person name="Yang D."/>
            <person name="Bader C.D."/>
            <person name="Teijaro C.N."/>
            <person name="Fluegel L."/>
            <person name="Davis C.M."/>
            <person name="Simpson J.R."/>
            <person name="Lauterbach L."/>
            <person name="Steele A.D."/>
            <person name="Gui C."/>
            <person name="Meng S."/>
            <person name="Li G."/>
            <person name="Viehrig K."/>
            <person name="Ye F."/>
            <person name="Su P."/>
            <person name="Kiefer A.F."/>
            <person name="Nichols A."/>
            <person name="Cepeda A.J."/>
            <person name="Yan W."/>
            <person name="Fan B."/>
            <person name="Jiang Y."/>
            <person name="Adhikari A."/>
            <person name="Zheng C.-J."/>
            <person name="Schuster L."/>
            <person name="Cowan T.M."/>
            <person name="Smanski M.J."/>
            <person name="Chevrette M.G."/>
            <person name="De Carvalho L.P.S."/>
            <person name="Shen B."/>
        </authorList>
    </citation>
    <scope>NUCLEOTIDE SEQUENCE [LARGE SCALE GENOMIC DNA]</scope>
    <source>
        <strain evidence="7 8">NPDC050545</strain>
    </source>
</reference>
<keyword evidence="3" id="KW-0624">Polysaccharide degradation</keyword>
<feature type="chain" id="PRO_5047306926" evidence="5">
    <location>
        <begin position="29"/>
        <end position="321"/>
    </location>
</feature>
<evidence type="ECO:0000256" key="1">
    <source>
        <dbReference type="ARBA" id="ARBA00022737"/>
    </source>
</evidence>
<dbReference type="InterPro" id="IPR013783">
    <property type="entry name" value="Ig-like_fold"/>
</dbReference>
<dbReference type="Pfam" id="PF00041">
    <property type="entry name" value="fn3"/>
    <property type="match status" value="1"/>
</dbReference>